<evidence type="ECO:0000313" key="3">
    <source>
        <dbReference type="Proteomes" id="UP000183983"/>
    </source>
</evidence>
<proteinExistence type="predicted"/>
<dbReference type="OrthoDB" id="7003031at2"/>
<keyword evidence="1" id="KW-0472">Membrane</keyword>
<reference evidence="2 3" key="1">
    <citation type="submission" date="2016-11" db="EMBL/GenBank/DDBJ databases">
        <authorList>
            <person name="Jaros S."/>
            <person name="Januszkiewicz K."/>
            <person name="Wedrychowicz H."/>
        </authorList>
    </citation>
    <scope>NUCLEOTIDE SEQUENCE [LARGE SCALE GENOMIC DNA]</scope>
    <source>
        <strain evidence="2 3">LMG 26898</strain>
    </source>
</reference>
<protein>
    <submittedName>
        <fullName evidence="2">Uncharacterized protein</fullName>
    </submittedName>
</protein>
<keyword evidence="1" id="KW-0812">Transmembrane</keyword>
<dbReference type="RefSeq" id="WP_073163630.1">
    <property type="nucleotide sequence ID" value="NZ_FRDA01000003.1"/>
</dbReference>
<organism evidence="2 3">
    <name type="scientific">Pseudomonas asturiensis</name>
    <dbReference type="NCBI Taxonomy" id="1190415"/>
    <lineage>
        <taxon>Bacteria</taxon>
        <taxon>Pseudomonadati</taxon>
        <taxon>Pseudomonadota</taxon>
        <taxon>Gammaproteobacteria</taxon>
        <taxon>Pseudomonadales</taxon>
        <taxon>Pseudomonadaceae</taxon>
        <taxon>Pseudomonas</taxon>
    </lineage>
</organism>
<name>A0A1M7LNB8_9PSED</name>
<evidence type="ECO:0000256" key="1">
    <source>
        <dbReference type="SAM" id="Phobius"/>
    </source>
</evidence>
<feature type="transmembrane region" description="Helical" evidence="1">
    <location>
        <begin position="7"/>
        <end position="26"/>
    </location>
</feature>
<keyword evidence="1" id="KW-1133">Transmembrane helix</keyword>
<dbReference type="EMBL" id="FRDA01000003">
    <property type="protein sequence ID" value="SHM79683.1"/>
    <property type="molecule type" value="Genomic_DNA"/>
</dbReference>
<dbReference type="Proteomes" id="UP000183983">
    <property type="component" value="Unassembled WGS sequence"/>
</dbReference>
<dbReference type="AlphaFoldDB" id="A0A1M7LNB8"/>
<sequence>MKAKGILVRVVLYTLYFGGLALYMMLHGSKYDWMDTGALMPLPHDPTMTLIEDGSGDRSVVRGVAVIVLVGVQVLIFLKLSRLESVLMAVLLAVVLVAL</sequence>
<feature type="transmembrane region" description="Helical" evidence="1">
    <location>
        <begin position="60"/>
        <end position="78"/>
    </location>
</feature>
<gene>
    <name evidence="2" type="ORF">SAMN05216593_103198</name>
</gene>
<accession>A0A1M7LNB8</accession>
<evidence type="ECO:0000313" key="2">
    <source>
        <dbReference type="EMBL" id="SHM79683.1"/>
    </source>
</evidence>